<dbReference type="OMA" id="HILVTIH"/>
<dbReference type="InterPro" id="IPR003439">
    <property type="entry name" value="ABC_transporter-like_ATP-bd"/>
</dbReference>
<evidence type="ECO:0000313" key="8">
    <source>
        <dbReference type="Proteomes" id="UP000023152"/>
    </source>
</evidence>
<evidence type="ECO:0000259" key="6">
    <source>
        <dbReference type="Pfam" id="PF00005"/>
    </source>
</evidence>
<dbReference type="OrthoDB" id="66620at2759"/>
<evidence type="ECO:0000256" key="4">
    <source>
        <dbReference type="ARBA" id="ARBA00022989"/>
    </source>
</evidence>
<evidence type="ECO:0000256" key="5">
    <source>
        <dbReference type="ARBA" id="ARBA00023136"/>
    </source>
</evidence>
<protein>
    <submittedName>
        <fullName evidence="7">ABC transporter</fullName>
    </submittedName>
</protein>
<dbReference type="SUPFAM" id="SSF52540">
    <property type="entry name" value="P-loop containing nucleoside triphosphate hydrolases"/>
    <property type="match status" value="1"/>
</dbReference>
<keyword evidence="5" id="KW-0472">Membrane</keyword>
<gene>
    <name evidence="7" type="ORF">RFI_31062</name>
</gene>
<dbReference type="GO" id="GO:0005524">
    <property type="term" value="F:ATP binding"/>
    <property type="evidence" value="ECO:0007669"/>
    <property type="project" value="InterPro"/>
</dbReference>
<evidence type="ECO:0000256" key="2">
    <source>
        <dbReference type="ARBA" id="ARBA00022448"/>
    </source>
</evidence>
<reference evidence="7 8" key="1">
    <citation type="journal article" date="2013" name="Curr. Biol.">
        <title>The Genome of the Foraminiferan Reticulomyxa filosa.</title>
        <authorList>
            <person name="Glockner G."/>
            <person name="Hulsmann N."/>
            <person name="Schleicher M."/>
            <person name="Noegel A.A."/>
            <person name="Eichinger L."/>
            <person name="Gallinger C."/>
            <person name="Pawlowski J."/>
            <person name="Sierra R."/>
            <person name="Euteneuer U."/>
            <person name="Pillet L."/>
            <person name="Moustafa A."/>
            <person name="Platzer M."/>
            <person name="Groth M."/>
            <person name="Szafranski K."/>
            <person name="Schliwa M."/>
        </authorList>
    </citation>
    <scope>NUCLEOTIDE SEQUENCE [LARGE SCALE GENOMIC DNA]</scope>
</reference>
<accession>X6LXI7</accession>
<keyword evidence="8" id="KW-1185">Reference proteome</keyword>
<proteinExistence type="predicted"/>
<organism evidence="7 8">
    <name type="scientific">Reticulomyxa filosa</name>
    <dbReference type="NCBI Taxonomy" id="46433"/>
    <lineage>
        <taxon>Eukaryota</taxon>
        <taxon>Sar</taxon>
        <taxon>Rhizaria</taxon>
        <taxon>Retaria</taxon>
        <taxon>Foraminifera</taxon>
        <taxon>Monothalamids</taxon>
        <taxon>Reticulomyxidae</taxon>
        <taxon>Reticulomyxa</taxon>
    </lineage>
</organism>
<name>X6LXI7_RETFI</name>
<comment type="subcellular location">
    <subcellularLocation>
        <location evidence="1">Membrane</location>
        <topology evidence="1">Multi-pass membrane protein</topology>
    </subcellularLocation>
</comment>
<keyword evidence="4" id="KW-1133">Transmembrane helix</keyword>
<dbReference type="Pfam" id="PF00005">
    <property type="entry name" value="ABC_tran"/>
    <property type="match status" value="1"/>
</dbReference>
<evidence type="ECO:0000256" key="1">
    <source>
        <dbReference type="ARBA" id="ARBA00004141"/>
    </source>
</evidence>
<dbReference type="EMBL" id="ASPP01027225">
    <property type="protein sequence ID" value="ETO06334.1"/>
    <property type="molecule type" value="Genomic_DNA"/>
</dbReference>
<keyword evidence="3" id="KW-0812">Transmembrane</keyword>
<dbReference type="AlphaFoldDB" id="X6LXI7"/>
<dbReference type="GO" id="GO:0042626">
    <property type="term" value="F:ATPase-coupled transmembrane transporter activity"/>
    <property type="evidence" value="ECO:0007669"/>
    <property type="project" value="TreeGrafter"/>
</dbReference>
<sequence length="135" mass="15293">MPKDETVFELVRFSCAVTSDLSKTTAEEIVQKTNNVLKTLHLIKKKNQKIRYLSGGEYKRVSIATQLVTNPDILVLDEPTSGLDTPQALALTQTLRNVVNTLSCTIVLSIHQPQRRICDLFDWTLSFKDGRLIYQ</sequence>
<comment type="caution">
    <text evidence="7">The sequence shown here is derived from an EMBL/GenBank/DDBJ whole genome shotgun (WGS) entry which is preliminary data.</text>
</comment>
<feature type="non-terminal residue" evidence="7">
    <location>
        <position position="135"/>
    </location>
</feature>
<dbReference type="PANTHER" id="PTHR48041:SF139">
    <property type="entry name" value="PROTEIN SCARLET"/>
    <property type="match status" value="1"/>
</dbReference>
<dbReference type="InterPro" id="IPR050352">
    <property type="entry name" value="ABCG_transporters"/>
</dbReference>
<dbReference type="PANTHER" id="PTHR48041">
    <property type="entry name" value="ABC TRANSPORTER G FAMILY MEMBER 28"/>
    <property type="match status" value="1"/>
</dbReference>
<evidence type="ECO:0000313" key="7">
    <source>
        <dbReference type="EMBL" id="ETO06334.1"/>
    </source>
</evidence>
<keyword evidence="2" id="KW-0813">Transport</keyword>
<dbReference type="InterPro" id="IPR027417">
    <property type="entry name" value="P-loop_NTPase"/>
</dbReference>
<dbReference type="GO" id="GO:0016020">
    <property type="term" value="C:membrane"/>
    <property type="evidence" value="ECO:0007669"/>
    <property type="project" value="UniProtKB-SubCell"/>
</dbReference>
<dbReference type="GO" id="GO:0016887">
    <property type="term" value="F:ATP hydrolysis activity"/>
    <property type="evidence" value="ECO:0007669"/>
    <property type="project" value="InterPro"/>
</dbReference>
<dbReference type="Gene3D" id="3.40.50.300">
    <property type="entry name" value="P-loop containing nucleotide triphosphate hydrolases"/>
    <property type="match status" value="1"/>
</dbReference>
<evidence type="ECO:0000256" key="3">
    <source>
        <dbReference type="ARBA" id="ARBA00022692"/>
    </source>
</evidence>
<feature type="domain" description="ABC transporter" evidence="6">
    <location>
        <begin position="24"/>
        <end position="81"/>
    </location>
</feature>
<dbReference type="Proteomes" id="UP000023152">
    <property type="component" value="Unassembled WGS sequence"/>
</dbReference>